<proteinExistence type="predicted"/>
<dbReference type="PANTHER" id="PTHR47747">
    <property type="entry name" value="RIBONUCLEASE P PROTEIN SUBUNIT P38-LIKE PROTEIN"/>
    <property type="match status" value="1"/>
</dbReference>
<feature type="coiled-coil region" evidence="1">
    <location>
        <begin position="119"/>
        <end position="156"/>
    </location>
</feature>
<dbReference type="OrthoDB" id="751422at2759"/>
<dbReference type="RefSeq" id="XP_008800056.1">
    <property type="nucleotide sequence ID" value="XM_008801834.4"/>
</dbReference>
<dbReference type="AlphaFoldDB" id="A0A8B7CIU1"/>
<protein>
    <submittedName>
        <fullName evidence="3">Uncharacterized protein LOC103714549</fullName>
    </submittedName>
</protein>
<dbReference type="PANTHER" id="PTHR47747:SF3">
    <property type="entry name" value="OS03G0853600 PROTEIN"/>
    <property type="match status" value="1"/>
</dbReference>
<reference evidence="3" key="2">
    <citation type="submission" date="2025-08" db="UniProtKB">
        <authorList>
            <consortium name="RefSeq"/>
        </authorList>
    </citation>
    <scope>IDENTIFICATION</scope>
    <source>
        <tissue evidence="3">Young leaves</tissue>
    </source>
</reference>
<evidence type="ECO:0000313" key="3">
    <source>
        <dbReference type="RefSeq" id="XP_008800056.1"/>
    </source>
</evidence>
<dbReference type="GeneID" id="103714549"/>
<keyword evidence="1" id="KW-0175">Coiled coil</keyword>
<dbReference type="Proteomes" id="UP000228380">
    <property type="component" value="Chromosome 2"/>
</dbReference>
<organism evidence="2 3">
    <name type="scientific">Phoenix dactylifera</name>
    <name type="common">Date palm</name>
    <dbReference type="NCBI Taxonomy" id="42345"/>
    <lineage>
        <taxon>Eukaryota</taxon>
        <taxon>Viridiplantae</taxon>
        <taxon>Streptophyta</taxon>
        <taxon>Embryophyta</taxon>
        <taxon>Tracheophyta</taxon>
        <taxon>Spermatophyta</taxon>
        <taxon>Magnoliopsida</taxon>
        <taxon>Liliopsida</taxon>
        <taxon>Arecaceae</taxon>
        <taxon>Coryphoideae</taxon>
        <taxon>Phoeniceae</taxon>
        <taxon>Phoenix</taxon>
    </lineage>
</organism>
<sequence length="455" mass="51395">MAAAAAEAASDETPRRFSATAIESAAASSPSTSRLLSSYLGISFAVFLGFLPKASLSYVPSLQSRNRILALKLFQAEDLLRQLRSRRREDAKANARVAEIFSGHRHDWHQEERRLFHQLSAADDEIAALKTRISGLEKTEADLRSSIQKLQKEVSERDEMLHFMARKAEGGRDFKETKGLGLGEEEDEEFLSEMGGKLRVSEEGLDPVVPESCYLERNAELDEMMALYANQSGSGRDFLPMAASKPWTDRSAGWQEMQHDCLEPVYGMKPFVPRRESPWKVDGETAGVSSKLKLLEQELVNLEKVGKGDLSKISSLMRKQAKRCQSLAGKIDDLCRRMQISDPCDATLSPEFRTQRQTEFLLEAFRLQNRATEIRQKLSTLQTETTKSCFGDELTAQAKLSTRRSLDLIRKNFKEIQRNLEIWLARIMGDLEGILARDTASRVRDCYVSPYPFVQ</sequence>
<dbReference type="KEGG" id="pda:103714549"/>
<gene>
    <name evidence="3" type="primary">LOC103714549</name>
</gene>
<reference evidence="2" key="1">
    <citation type="journal article" date="2019" name="Nat. Commun.">
        <title>Genome-wide association mapping of date palm fruit traits.</title>
        <authorList>
            <person name="Hazzouri K.M."/>
            <person name="Gros-Balthazard M."/>
            <person name="Flowers J.M."/>
            <person name="Copetti D."/>
            <person name="Lemansour A."/>
            <person name="Lebrun M."/>
            <person name="Masmoudi K."/>
            <person name="Ferrand S."/>
            <person name="Dhar M.I."/>
            <person name="Fresquez Z.A."/>
            <person name="Rosas U."/>
            <person name="Zhang J."/>
            <person name="Talag J."/>
            <person name="Lee S."/>
            <person name="Kudrna D."/>
            <person name="Powell R.F."/>
            <person name="Leitch I.J."/>
            <person name="Krueger R.R."/>
            <person name="Wing R.A."/>
            <person name="Amiri K.M.A."/>
            <person name="Purugganan M.D."/>
        </authorList>
    </citation>
    <scope>NUCLEOTIDE SEQUENCE [LARGE SCALE GENOMIC DNA]</scope>
    <source>
        <strain evidence="2">cv. Khalas</strain>
    </source>
</reference>
<accession>A0A8B7CIU1</accession>
<name>A0A8B7CIU1_PHODC</name>
<evidence type="ECO:0000313" key="2">
    <source>
        <dbReference type="Proteomes" id="UP000228380"/>
    </source>
</evidence>
<keyword evidence="2" id="KW-1185">Reference proteome</keyword>
<evidence type="ECO:0000256" key="1">
    <source>
        <dbReference type="SAM" id="Coils"/>
    </source>
</evidence>